<name>A0A0E9WRQ6_ANGAN</name>
<evidence type="ECO:0000313" key="1">
    <source>
        <dbReference type="EMBL" id="JAH92153.1"/>
    </source>
</evidence>
<dbReference type="AlphaFoldDB" id="A0A0E9WRQ6"/>
<organism evidence="1">
    <name type="scientific">Anguilla anguilla</name>
    <name type="common">European freshwater eel</name>
    <name type="synonym">Muraena anguilla</name>
    <dbReference type="NCBI Taxonomy" id="7936"/>
    <lineage>
        <taxon>Eukaryota</taxon>
        <taxon>Metazoa</taxon>
        <taxon>Chordata</taxon>
        <taxon>Craniata</taxon>
        <taxon>Vertebrata</taxon>
        <taxon>Euteleostomi</taxon>
        <taxon>Actinopterygii</taxon>
        <taxon>Neopterygii</taxon>
        <taxon>Teleostei</taxon>
        <taxon>Anguilliformes</taxon>
        <taxon>Anguillidae</taxon>
        <taxon>Anguilla</taxon>
    </lineage>
</organism>
<dbReference type="EMBL" id="GBXM01016424">
    <property type="protein sequence ID" value="JAH92153.1"/>
    <property type="molecule type" value="Transcribed_RNA"/>
</dbReference>
<reference evidence="1" key="1">
    <citation type="submission" date="2014-11" db="EMBL/GenBank/DDBJ databases">
        <authorList>
            <person name="Amaro Gonzalez C."/>
        </authorList>
    </citation>
    <scope>NUCLEOTIDE SEQUENCE</scope>
</reference>
<sequence>MYLGIFSCSRLNATQFKLISERGRDKTGSLPVFPCRGHQFPVFPKSHISNVPAVSNQANCLSLCCLALTVEDFYFIRFLDKLIKVHPANRHNK</sequence>
<accession>A0A0E9WRQ6</accession>
<reference evidence="1" key="2">
    <citation type="journal article" date="2015" name="Fish Shellfish Immunol.">
        <title>Early steps in the European eel (Anguilla anguilla)-Vibrio vulnificus interaction in the gills: Role of the RtxA13 toxin.</title>
        <authorList>
            <person name="Callol A."/>
            <person name="Pajuelo D."/>
            <person name="Ebbesson L."/>
            <person name="Teles M."/>
            <person name="MacKenzie S."/>
            <person name="Amaro C."/>
        </authorList>
    </citation>
    <scope>NUCLEOTIDE SEQUENCE</scope>
</reference>
<protein>
    <submittedName>
        <fullName evidence="1">Uncharacterized protein</fullName>
    </submittedName>
</protein>
<proteinExistence type="predicted"/>